<dbReference type="Proteomes" id="UP001158067">
    <property type="component" value="Unassembled WGS sequence"/>
</dbReference>
<evidence type="ECO:0000313" key="1">
    <source>
        <dbReference type="EMBL" id="SMP40685.1"/>
    </source>
</evidence>
<accession>A0ABY1PRL6</accession>
<dbReference type="EMBL" id="FXUG01000001">
    <property type="protein sequence ID" value="SMP40685.1"/>
    <property type="molecule type" value="Genomic_DNA"/>
</dbReference>
<protein>
    <submittedName>
        <fullName evidence="1">Glycosyltransferase involved in cell wall bisynthesis</fullName>
    </submittedName>
</protein>
<dbReference type="RefSeq" id="WP_283430715.1">
    <property type="nucleotide sequence ID" value="NZ_FXUG01000001.1"/>
</dbReference>
<dbReference type="Gene3D" id="3.40.50.2000">
    <property type="entry name" value="Glycogen Phosphorylase B"/>
    <property type="match status" value="1"/>
</dbReference>
<proteinExistence type="predicted"/>
<gene>
    <name evidence="1" type="ORF">SAMN06265222_101484</name>
</gene>
<organism evidence="1 2">
    <name type="scientific">Neorhodopirellula lusitana</name>
    <dbReference type="NCBI Taxonomy" id="445327"/>
    <lineage>
        <taxon>Bacteria</taxon>
        <taxon>Pseudomonadati</taxon>
        <taxon>Planctomycetota</taxon>
        <taxon>Planctomycetia</taxon>
        <taxon>Pirellulales</taxon>
        <taxon>Pirellulaceae</taxon>
        <taxon>Neorhodopirellula</taxon>
    </lineage>
</organism>
<sequence>MENRSPSNWATPKRIAIVHCHYEPGGVTQVVQNHVDCLPTQCEIALVSGPRVSGLSNSTRDRTQAVHLPSLEYDSQQSDDWMSIPPAQRGQRLAQQIAERLRSLRWTRQDSVIHWHNHSLGKNAAASYAISHLAAAGWQLLLQIHDFAEDQRPANYQHLIDQLGATSNADVDRELYPIHPNIRYAALTAGDSASLCEFGIPQQRIHTIPNSVRLPNPNPIGRDTAMRKISSAFNVPQASRWILYPVRGIRRKNVGEFLLVCQLLHRRRELSNTNDSRPPIGALTLRPDTPIEAASYDRWHRLAKQHVTNVVFDAGHHPDISFNDNLAASHCVLSTSVAEGFGMAFLEPWLAGRRVVARDLPGVTADFRQQGVQLHNLYSAVWIPGETSWVTQKEETWAKQRRTAWATVPAKMQPHLEEKSTTPLTRFDFARLTPDDQTAVITRVATDDAFAAEVISLNTMILNAIECDGDETIVEANRQTISSTYNASTQQHQLHRAYQVSNAPLETTGTNARMIDIIDRSHPFYPCRTEILPN</sequence>
<name>A0ABY1PRL6_9BACT</name>
<evidence type="ECO:0000313" key="2">
    <source>
        <dbReference type="Proteomes" id="UP001158067"/>
    </source>
</evidence>
<dbReference type="SUPFAM" id="SSF53756">
    <property type="entry name" value="UDP-Glycosyltransferase/glycogen phosphorylase"/>
    <property type="match status" value="1"/>
</dbReference>
<comment type="caution">
    <text evidence="1">The sequence shown here is derived from an EMBL/GenBank/DDBJ whole genome shotgun (WGS) entry which is preliminary data.</text>
</comment>
<reference evidence="1 2" key="1">
    <citation type="submission" date="2017-05" db="EMBL/GenBank/DDBJ databases">
        <authorList>
            <person name="Varghese N."/>
            <person name="Submissions S."/>
        </authorList>
    </citation>
    <scope>NUCLEOTIDE SEQUENCE [LARGE SCALE GENOMIC DNA]</scope>
    <source>
        <strain evidence="1 2">DSM 25457</strain>
    </source>
</reference>
<keyword evidence="2" id="KW-1185">Reference proteome</keyword>